<accession>A0A2P4SWN7</accession>
<evidence type="ECO:0000313" key="3">
    <source>
        <dbReference type="Proteomes" id="UP000237246"/>
    </source>
</evidence>
<dbReference type="PANTHER" id="PTHR24637:SF416">
    <property type="entry name" value="NEMATODE CUTICLE COLLAGEN N-TERMINAL DOMAIN-CONTAINING PROTEIN"/>
    <property type="match status" value="1"/>
</dbReference>
<comment type="caution">
    <text evidence="2">The sequence shown here is derived from an EMBL/GenBank/DDBJ whole genome shotgun (WGS) entry which is preliminary data.</text>
</comment>
<protein>
    <submittedName>
        <fullName evidence="2">Uncharacterized protein</fullName>
    </submittedName>
</protein>
<reference evidence="2 3" key="1">
    <citation type="submission" date="2018-01" db="EMBL/GenBank/DDBJ databases">
        <title>Comparison of the Chinese Bamboo Partridge and Red Junglefowl genome sequences highlights the importance of demography in genome evolution.</title>
        <authorList>
            <person name="Tiley G.P."/>
            <person name="Kimball R.T."/>
            <person name="Braun E.L."/>
            <person name="Burleigh J.G."/>
        </authorList>
    </citation>
    <scope>NUCLEOTIDE SEQUENCE [LARGE SCALE GENOMIC DNA]</scope>
    <source>
        <strain evidence="2">RTK389</strain>
        <tissue evidence="2">Blood</tissue>
    </source>
</reference>
<feature type="compositionally biased region" description="Low complexity" evidence="1">
    <location>
        <begin position="119"/>
        <end position="134"/>
    </location>
</feature>
<name>A0A2P4SWN7_BAMTH</name>
<sequence>LPGEKGDRGNPGVGTQGPRGPPGSTGPPGESRTGSPGPPGSPGPRGPAGHTGPPGSQGPAGPPGYCDPSSCAGYGMGGGYGEPTDQDIPVVQLPHNSYQIYDPEDIYDGEQQPYVVHGSYPLPSPYSQSSYPSPHLAQPEFTPVREEMEAVELRSPGISRFRRKIAKRSIKTLEHKRENGKEPSQ</sequence>
<feature type="non-terminal residue" evidence="2">
    <location>
        <position position="1"/>
    </location>
</feature>
<gene>
    <name evidence="2" type="ORF">CIB84_007747</name>
</gene>
<proteinExistence type="predicted"/>
<feature type="region of interest" description="Disordered" evidence="1">
    <location>
        <begin position="1"/>
        <end position="89"/>
    </location>
</feature>
<dbReference type="AlphaFoldDB" id="A0A2P4SWN7"/>
<dbReference type="Proteomes" id="UP000237246">
    <property type="component" value="Unassembled WGS sequence"/>
</dbReference>
<keyword evidence="3" id="KW-1185">Reference proteome</keyword>
<feature type="compositionally biased region" description="Pro residues" evidence="1">
    <location>
        <begin position="36"/>
        <end position="45"/>
    </location>
</feature>
<evidence type="ECO:0000313" key="2">
    <source>
        <dbReference type="EMBL" id="POI28503.1"/>
    </source>
</evidence>
<dbReference type="OrthoDB" id="9396806at2759"/>
<dbReference type="PANTHER" id="PTHR24637">
    <property type="entry name" value="COLLAGEN"/>
    <property type="match status" value="1"/>
</dbReference>
<evidence type="ECO:0000256" key="1">
    <source>
        <dbReference type="SAM" id="MobiDB-lite"/>
    </source>
</evidence>
<organism evidence="2 3">
    <name type="scientific">Bambusicola thoracicus</name>
    <name type="common">Chinese bamboo-partridge</name>
    <name type="synonym">Perdix thoracica</name>
    <dbReference type="NCBI Taxonomy" id="9083"/>
    <lineage>
        <taxon>Eukaryota</taxon>
        <taxon>Metazoa</taxon>
        <taxon>Chordata</taxon>
        <taxon>Craniata</taxon>
        <taxon>Vertebrata</taxon>
        <taxon>Euteleostomi</taxon>
        <taxon>Archelosauria</taxon>
        <taxon>Archosauria</taxon>
        <taxon>Dinosauria</taxon>
        <taxon>Saurischia</taxon>
        <taxon>Theropoda</taxon>
        <taxon>Coelurosauria</taxon>
        <taxon>Aves</taxon>
        <taxon>Neognathae</taxon>
        <taxon>Galloanserae</taxon>
        <taxon>Galliformes</taxon>
        <taxon>Phasianidae</taxon>
        <taxon>Perdicinae</taxon>
        <taxon>Bambusicola</taxon>
    </lineage>
</organism>
<dbReference type="EMBL" id="PPHD01019112">
    <property type="protein sequence ID" value="POI28503.1"/>
    <property type="molecule type" value="Genomic_DNA"/>
</dbReference>
<feature type="region of interest" description="Disordered" evidence="1">
    <location>
        <begin position="119"/>
        <end position="138"/>
    </location>
</feature>